<organism evidence="4">
    <name type="scientific">hydrothermal vent metagenome</name>
    <dbReference type="NCBI Taxonomy" id="652676"/>
    <lineage>
        <taxon>unclassified sequences</taxon>
        <taxon>metagenomes</taxon>
        <taxon>ecological metagenomes</taxon>
    </lineage>
</organism>
<feature type="transmembrane region" description="Helical" evidence="2">
    <location>
        <begin position="438"/>
        <end position="458"/>
    </location>
</feature>
<feature type="domain" description="Zinc finger/thioredoxin putative" evidence="3">
    <location>
        <begin position="1"/>
        <end position="37"/>
    </location>
</feature>
<keyword evidence="2" id="KW-0812">Transmembrane</keyword>
<evidence type="ECO:0000259" key="3">
    <source>
        <dbReference type="Pfam" id="PF13719"/>
    </source>
</evidence>
<reference evidence="4" key="1">
    <citation type="submission" date="2018-06" db="EMBL/GenBank/DDBJ databases">
        <authorList>
            <person name="Zhirakovskaya E."/>
        </authorList>
    </citation>
    <scope>NUCLEOTIDE SEQUENCE</scope>
</reference>
<feature type="compositionally biased region" description="Basic and acidic residues" evidence="1">
    <location>
        <begin position="367"/>
        <end position="394"/>
    </location>
</feature>
<name>A0A3B1AHU7_9ZZZZ</name>
<keyword evidence="2" id="KW-0472">Membrane</keyword>
<dbReference type="NCBIfam" id="TIGR02098">
    <property type="entry name" value="MJ0042_CXXC"/>
    <property type="match status" value="1"/>
</dbReference>
<feature type="region of interest" description="Disordered" evidence="1">
    <location>
        <begin position="239"/>
        <end position="303"/>
    </location>
</feature>
<dbReference type="EMBL" id="UOFS01000034">
    <property type="protein sequence ID" value="VAW97879.1"/>
    <property type="molecule type" value="Genomic_DNA"/>
</dbReference>
<dbReference type="AlphaFoldDB" id="A0A3B1AHU7"/>
<keyword evidence="2" id="KW-1133">Transmembrane helix</keyword>
<gene>
    <name evidence="4" type="ORF">MNBD_GAMMA22-380</name>
</gene>
<feature type="compositionally biased region" description="Polar residues" evidence="1">
    <location>
        <begin position="79"/>
        <end position="89"/>
    </location>
</feature>
<accession>A0A3B1AHU7</accession>
<dbReference type="Pfam" id="PF13719">
    <property type="entry name" value="Zn_ribbon_5"/>
    <property type="match status" value="1"/>
</dbReference>
<feature type="region of interest" description="Disordered" evidence="1">
    <location>
        <begin position="110"/>
        <end position="167"/>
    </location>
</feature>
<evidence type="ECO:0000256" key="1">
    <source>
        <dbReference type="SAM" id="MobiDB-lite"/>
    </source>
</evidence>
<evidence type="ECO:0000313" key="4">
    <source>
        <dbReference type="EMBL" id="VAW97879.1"/>
    </source>
</evidence>
<proteinExistence type="predicted"/>
<sequence>MLTRCPKCETIFKVSKKHISAAKGLVRCGSCKDIFNAKDHVIKSKKDLKLSETKPETKTVTQPQENIRVNKKPKEKQKVVNQLPSSSEPESFDFLSDGFTSELARDQFNLTQSPSANNNISKTPAKNSIKNPSKDKKISSSDLDKLFGNNNSPDEALKSNAPAAKKAKAVNQENLNLATFSSSIPQPHKATIIKPNSEKKENKTGNFITQNVTEFKNAFTSLTNISKKLTTKVVNKIQTSNSDDEHTQEQNKTPHQSPLITETTLTSTTPEKSEAVTNKTANISTTKQSKTSSAPRVKSKPKLQEDTALKLAIQLKKAALEKTKLEQAKLEKTKSATQIKPEVKESKPNLQVIANNDVKKTQATTKPPEKPKPAADTKLTPEKTAAKKEAKQQPEETVEENQDDSQIQIHIENGDIPMMLRESLEEFDIPSRSIQMTFIMFMSLIVLVAGLLLQFAVFRSIEVQQKYPNLKPIITRVCQTFECIYNGSRDVKKIQLISRDIRVHPNTKGALLINATIMNNASYQQPYPNFSVKLSNLTGKTVAHRFFSPNDYLGKLSKTLLLMPPKQPIRVSLEVVDPGKEAINFEFKFLSRQ</sequence>
<evidence type="ECO:0000256" key="2">
    <source>
        <dbReference type="SAM" id="Phobius"/>
    </source>
</evidence>
<feature type="region of interest" description="Disordered" evidence="1">
    <location>
        <begin position="330"/>
        <end position="408"/>
    </location>
</feature>
<feature type="compositionally biased region" description="Low complexity" evidence="1">
    <location>
        <begin position="257"/>
        <end position="270"/>
    </location>
</feature>
<dbReference type="InterPro" id="IPR011723">
    <property type="entry name" value="Znf/thioredoxin_put"/>
</dbReference>
<protein>
    <recommendedName>
        <fullName evidence="3">Zinc finger/thioredoxin putative domain-containing protein</fullName>
    </recommendedName>
</protein>
<dbReference type="Pfam" id="PF11906">
    <property type="entry name" value="DUF3426"/>
    <property type="match status" value="1"/>
</dbReference>
<dbReference type="InterPro" id="IPR021834">
    <property type="entry name" value="DUF3426"/>
</dbReference>
<feature type="region of interest" description="Disordered" evidence="1">
    <location>
        <begin position="70"/>
        <end position="91"/>
    </location>
</feature>
<feature type="compositionally biased region" description="Basic and acidic residues" evidence="1">
    <location>
        <begin position="132"/>
        <end position="145"/>
    </location>
</feature>
<feature type="compositionally biased region" description="Polar residues" evidence="1">
    <location>
        <begin position="110"/>
        <end position="125"/>
    </location>
</feature>
<feature type="compositionally biased region" description="Polar residues" evidence="1">
    <location>
        <begin position="275"/>
        <end position="294"/>
    </location>
</feature>